<protein>
    <submittedName>
        <fullName evidence="1">Uncharacterized protein</fullName>
    </submittedName>
</protein>
<gene>
    <name evidence="1" type="ORF">A2847_00080</name>
</gene>
<sequence>MADPFLEIDEDDADERTKNPPIIIEERFHRFNFKEGAVDLWMDQIGRIWAYHCCFVQTGHTLDMIKDEKILDSRLHKDRMHIARLGNARATLFCPLCGFRWRFLWMPPMSFDSLVSSIEHSHVPPNTLWV</sequence>
<accession>A0A1G2KC35</accession>
<comment type="caution">
    <text evidence="1">The sequence shown here is derived from an EMBL/GenBank/DDBJ whole genome shotgun (WGS) entry which is preliminary data.</text>
</comment>
<dbReference type="Proteomes" id="UP000178574">
    <property type="component" value="Unassembled WGS sequence"/>
</dbReference>
<evidence type="ECO:0000313" key="1">
    <source>
        <dbReference type="EMBL" id="OGZ96010.1"/>
    </source>
</evidence>
<reference evidence="1 2" key="1">
    <citation type="journal article" date="2016" name="Nat. Commun.">
        <title>Thousands of microbial genomes shed light on interconnected biogeochemical processes in an aquifer system.</title>
        <authorList>
            <person name="Anantharaman K."/>
            <person name="Brown C.T."/>
            <person name="Hug L.A."/>
            <person name="Sharon I."/>
            <person name="Castelle C.J."/>
            <person name="Probst A.J."/>
            <person name="Thomas B.C."/>
            <person name="Singh A."/>
            <person name="Wilkins M.J."/>
            <person name="Karaoz U."/>
            <person name="Brodie E.L."/>
            <person name="Williams K.H."/>
            <person name="Hubbard S.S."/>
            <person name="Banfield J.F."/>
        </authorList>
    </citation>
    <scope>NUCLEOTIDE SEQUENCE [LARGE SCALE GENOMIC DNA]</scope>
</reference>
<name>A0A1G2KC35_9BACT</name>
<dbReference type="EMBL" id="MHQD01000024">
    <property type="protein sequence ID" value="OGZ96010.1"/>
    <property type="molecule type" value="Genomic_DNA"/>
</dbReference>
<evidence type="ECO:0000313" key="2">
    <source>
        <dbReference type="Proteomes" id="UP000178574"/>
    </source>
</evidence>
<proteinExistence type="predicted"/>
<dbReference type="AlphaFoldDB" id="A0A1G2KC35"/>
<organism evidence="1 2">
    <name type="scientific">Candidatus Sungbacteria bacterium RIFCSPHIGHO2_01_FULL_50_25</name>
    <dbReference type="NCBI Taxonomy" id="1802265"/>
    <lineage>
        <taxon>Bacteria</taxon>
        <taxon>Candidatus Sungiibacteriota</taxon>
    </lineage>
</organism>